<evidence type="ECO:0000259" key="1">
    <source>
        <dbReference type="PROSITE" id="PS50206"/>
    </source>
</evidence>
<protein>
    <submittedName>
        <fullName evidence="2">Rhodanese-like domain-containing protein</fullName>
    </submittedName>
</protein>
<accession>A0A5C6VKP7</accession>
<dbReference type="InterPro" id="IPR036873">
    <property type="entry name" value="Rhodanese-like_dom_sf"/>
</dbReference>
<dbReference type="InterPro" id="IPR050229">
    <property type="entry name" value="GlpE_sulfurtransferase"/>
</dbReference>
<organism evidence="2 3">
    <name type="scientific">Luteibaculum oceani</name>
    <dbReference type="NCBI Taxonomy" id="1294296"/>
    <lineage>
        <taxon>Bacteria</taxon>
        <taxon>Pseudomonadati</taxon>
        <taxon>Bacteroidota</taxon>
        <taxon>Flavobacteriia</taxon>
        <taxon>Flavobacteriales</taxon>
        <taxon>Luteibaculaceae</taxon>
        <taxon>Luteibaculum</taxon>
    </lineage>
</organism>
<keyword evidence="3" id="KW-1185">Reference proteome</keyword>
<reference evidence="2 3" key="1">
    <citation type="submission" date="2019-08" db="EMBL/GenBank/DDBJ databases">
        <title>Genome of Luteibaculum oceani JCM 18817.</title>
        <authorList>
            <person name="Bowman J.P."/>
        </authorList>
    </citation>
    <scope>NUCLEOTIDE SEQUENCE [LARGE SCALE GENOMIC DNA]</scope>
    <source>
        <strain evidence="2 3">JCM 18817</strain>
    </source>
</reference>
<dbReference type="EMBL" id="VORB01000001">
    <property type="protein sequence ID" value="TXC85311.1"/>
    <property type="molecule type" value="Genomic_DNA"/>
</dbReference>
<dbReference type="SMART" id="SM00450">
    <property type="entry name" value="RHOD"/>
    <property type="match status" value="1"/>
</dbReference>
<dbReference type="CDD" id="cd00158">
    <property type="entry name" value="RHOD"/>
    <property type="match status" value="1"/>
</dbReference>
<dbReference type="SUPFAM" id="SSF52821">
    <property type="entry name" value="Rhodanese/Cell cycle control phosphatase"/>
    <property type="match status" value="1"/>
</dbReference>
<feature type="domain" description="Rhodanese" evidence="1">
    <location>
        <begin position="53"/>
        <end position="139"/>
    </location>
</feature>
<evidence type="ECO:0000313" key="2">
    <source>
        <dbReference type="EMBL" id="TXC85311.1"/>
    </source>
</evidence>
<dbReference type="Proteomes" id="UP000321168">
    <property type="component" value="Unassembled WGS sequence"/>
</dbReference>
<dbReference type="AlphaFoldDB" id="A0A5C6VKP7"/>
<dbReference type="OrthoDB" id="9808735at2"/>
<dbReference type="PANTHER" id="PTHR43031:SF1">
    <property type="entry name" value="PYRIDINE NUCLEOTIDE-DISULPHIDE OXIDOREDUCTASE"/>
    <property type="match status" value="1"/>
</dbReference>
<dbReference type="Pfam" id="PF00581">
    <property type="entry name" value="Rhodanese"/>
    <property type="match status" value="1"/>
</dbReference>
<gene>
    <name evidence="2" type="ORF">FRX97_01415</name>
</gene>
<dbReference type="InterPro" id="IPR001763">
    <property type="entry name" value="Rhodanese-like_dom"/>
</dbReference>
<comment type="caution">
    <text evidence="2">The sequence shown here is derived from an EMBL/GenBank/DDBJ whole genome shotgun (WGS) entry which is preliminary data.</text>
</comment>
<name>A0A5C6VKP7_9FLAO</name>
<evidence type="ECO:0000313" key="3">
    <source>
        <dbReference type="Proteomes" id="UP000321168"/>
    </source>
</evidence>
<dbReference type="Gene3D" id="3.40.250.10">
    <property type="entry name" value="Rhodanese-like domain"/>
    <property type="match status" value="1"/>
</dbReference>
<dbReference type="PANTHER" id="PTHR43031">
    <property type="entry name" value="FAD-DEPENDENT OXIDOREDUCTASE"/>
    <property type="match status" value="1"/>
</dbReference>
<proteinExistence type="predicted"/>
<sequence>MISLLRKTQSTVRPLFRKFRVFNKISVMQSEFGNIKGQTRELDSEEFFTLYKALDKKILIDVRTNKEFLKHHIHGAKNLDITQEFFGTVSNNLDPDTRVFMYCETGARATAGAKLLASLGLTVFVLNKGIKGINSSIIEHGLISMN</sequence>
<dbReference type="PROSITE" id="PS50206">
    <property type="entry name" value="RHODANESE_3"/>
    <property type="match status" value="1"/>
</dbReference>